<evidence type="ECO:0000313" key="3">
    <source>
        <dbReference type="Proteomes" id="UP000647017"/>
    </source>
</evidence>
<protein>
    <recommendedName>
        <fullName evidence="1">HTH cro/C1-type domain-containing protein</fullName>
    </recommendedName>
</protein>
<proteinExistence type="predicted"/>
<reference evidence="2 3" key="1">
    <citation type="submission" date="2021-01" db="EMBL/GenBank/DDBJ databases">
        <title>Whole genome shotgun sequence of Verrucosispora andamanensis NBRC 109075.</title>
        <authorList>
            <person name="Komaki H."/>
            <person name="Tamura T."/>
        </authorList>
    </citation>
    <scope>NUCLEOTIDE SEQUENCE [LARGE SCALE GENOMIC DNA]</scope>
    <source>
        <strain evidence="2 3">NBRC 109075</strain>
    </source>
</reference>
<gene>
    <name evidence="2" type="ORF">Van01_58260</name>
</gene>
<dbReference type="CDD" id="cd00093">
    <property type="entry name" value="HTH_XRE"/>
    <property type="match status" value="1"/>
</dbReference>
<organism evidence="2 3">
    <name type="scientific">Micromonospora andamanensis</name>
    <dbReference type="NCBI Taxonomy" id="1287068"/>
    <lineage>
        <taxon>Bacteria</taxon>
        <taxon>Bacillati</taxon>
        <taxon>Actinomycetota</taxon>
        <taxon>Actinomycetes</taxon>
        <taxon>Micromonosporales</taxon>
        <taxon>Micromonosporaceae</taxon>
        <taxon>Micromonospora</taxon>
    </lineage>
</organism>
<sequence>MIGMDTVPGPVTPEQIRDLQKALGRQLAHWRKAAGMTQAALARRTAYSRSSVANVEIGRNTITRGFWERADHELRAERTLVDAFDRLQELIAILRRHRAWVVENERLLRHQAAVPPKPPTSLMTATPVCGCTVTVARWRVREVLALREALRLSIGSFAERLRVPPSIVAMWEDHGQPQPPSLAMQAALDDLLKLADQDARTRFARILQMPPLRSTDHAGAPRTGRPATVTLLHRSEGPQAMR</sequence>
<name>A0ABQ4I417_9ACTN</name>
<dbReference type="Proteomes" id="UP000647017">
    <property type="component" value="Unassembled WGS sequence"/>
</dbReference>
<evidence type="ECO:0000259" key="1">
    <source>
        <dbReference type="PROSITE" id="PS50943"/>
    </source>
</evidence>
<dbReference type="InterPro" id="IPR001387">
    <property type="entry name" value="Cro/C1-type_HTH"/>
</dbReference>
<dbReference type="RefSeq" id="WP_239099371.1">
    <property type="nucleotide sequence ID" value="NZ_BOOZ01000057.1"/>
</dbReference>
<accession>A0ABQ4I417</accession>
<keyword evidence="3" id="KW-1185">Reference proteome</keyword>
<comment type="caution">
    <text evidence="2">The sequence shown here is derived from an EMBL/GenBank/DDBJ whole genome shotgun (WGS) entry which is preliminary data.</text>
</comment>
<dbReference type="EMBL" id="BOOZ01000057">
    <property type="protein sequence ID" value="GIJ12612.1"/>
    <property type="molecule type" value="Genomic_DNA"/>
</dbReference>
<feature type="domain" description="HTH cro/C1-type" evidence="1">
    <location>
        <begin position="27"/>
        <end position="63"/>
    </location>
</feature>
<dbReference type="InterPro" id="IPR010982">
    <property type="entry name" value="Lambda_DNA-bd_dom_sf"/>
</dbReference>
<evidence type="ECO:0000313" key="2">
    <source>
        <dbReference type="EMBL" id="GIJ12612.1"/>
    </source>
</evidence>
<dbReference type="PROSITE" id="PS50943">
    <property type="entry name" value="HTH_CROC1"/>
    <property type="match status" value="1"/>
</dbReference>
<dbReference type="Gene3D" id="1.10.260.40">
    <property type="entry name" value="lambda repressor-like DNA-binding domains"/>
    <property type="match status" value="2"/>
</dbReference>
<dbReference type="SUPFAM" id="SSF47413">
    <property type="entry name" value="lambda repressor-like DNA-binding domains"/>
    <property type="match status" value="1"/>
</dbReference>
<dbReference type="SMART" id="SM00530">
    <property type="entry name" value="HTH_XRE"/>
    <property type="match status" value="2"/>
</dbReference>
<dbReference type="Pfam" id="PF13560">
    <property type="entry name" value="HTH_31"/>
    <property type="match status" value="1"/>
</dbReference>